<feature type="compositionally biased region" description="Polar residues" evidence="1">
    <location>
        <begin position="22"/>
        <end position="34"/>
    </location>
</feature>
<dbReference type="AlphaFoldDB" id="A0A383AJ76"/>
<accession>A0A383AJ76</accession>
<dbReference type="EMBL" id="UINC01192157">
    <property type="protein sequence ID" value="SVE07158.1"/>
    <property type="molecule type" value="Genomic_DNA"/>
</dbReference>
<evidence type="ECO:0000256" key="1">
    <source>
        <dbReference type="SAM" id="MobiDB-lite"/>
    </source>
</evidence>
<feature type="region of interest" description="Disordered" evidence="1">
    <location>
        <begin position="1"/>
        <end position="34"/>
    </location>
</feature>
<sequence length="34" mass="3516">MGGRAAGARLSLAKGHPLDSHWLSNKSPNQGGFP</sequence>
<organism evidence="2">
    <name type="scientific">marine metagenome</name>
    <dbReference type="NCBI Taxonomy" id="408172"/>
    <lineage>
        <taxon>unclassified sequences</taxon>
        <taxon>metagenomes</taxon>
        <taxon>ecological metagenomes</taxon>
    </lineage>
</organism>
<reference evidence="2" key="1">
    <citation type="submission" date="2018-05" db="EMBL/GenBank/DDBJ databases">
        <authorList>
            <person name="Lanie J.A."/>
            <person name="Ng W.-L."/>
            <person name="Kazmierczak K.M."/>
            <person name="Andrzejewski T.M."/>
            <person name="Davidsen T.M."/>
            <person name="Wayne K.J."/>
            <person name="Tettelin H."/>
            <person name="Glass J.I."/>
            <person name="Rusch D."/>
            <person name="Podicherti R."/>
            <person name="Tsui H.-C.T."/>
            <person name="Winkler M.E."/>
        </authorList>
    </citation>
    <scope>NUCLEOTIDE SEQUENCE</scope>
</reference>
<name>A0A383AJ76_9ZZZZ</name>
<protein>
    <submittedName>
        <fullName evidence="2">Uncharacterized protein</fullName>
    </submittedName>
</protein>
<evidence type="ECO:0000313" key="2">
    <source>
        <dbReference type="EMBL" id="SVE07158.1"/>
    </source>
</evidence>
<gene>
    <name evidence="2" type="ORF">METZ01_LOCUS460012</name>
</gene>
<proteinExistence type="predicted"/>